<organism evidence="2 3">
    <name type="scientific">Agrobacterium rubi</name>
    <dbReference type="NCBI Taxonomy" id="28099"/>
    <lineage>
        <taxon>Bacteria</taxon>
        <taxon>Pseudomonadati</taxon>
        <taxon>Pseudomonadota</taxon>
        <taxon>Alphaproteobacteria</taxon>
        <taxon>Hyphomicrobiales</taxon>
        <taxon>Rhizobiaceae</taxon>
        <taxon>Rhizobium/Agrobacterium group</taxon>
        <taxon>Agrobacterium</taxon>
    </lineage>
</organism>
<dbReference type="RefSeq" id="WP_141680578.1">
    <property type="nucleotide sequence ID" value="NZ_CP049206.1"/>
</dbReference>
<dbReference type="EMBL" id="CP049206">
    <property type="protein sequence ID" value="QTG01361.1"/>
    <property type="molecule type" value="Genomic_DNA"/>
</dbReference>
<dbReference type="KEGG" id="arui:G6M88_13615"/>
<proteinExistence type="predicted"/>
<name>A0AAE7URL8_9HYPH</name>
<dbReference type="GO" id="GO:0003677">
    <property type="term" value="F:DNA binding"/>
    <property type="evidence" value="ECO:0007669"/>
    <property type="project" value="InterPro"/>
</dbReference>
<dbReference type="Proteomes" id="UP000663912">
    <property type="component" value="Chromosome 1"/>
</dbReference>
<evidence type="ECO:0000313" key="3">
    <source>
        <dbReference type="Proteomes" id="UP000663912"/>
    </source>
</evidence>
<protein>
    <recommendedName>
        <fullName evidence="5">Tyr recombinase domain-containing protein</fullName>
    </recommendedName>
</protein>
<evidence type="ECO:0000313" key="2">
    <source>
        <dbReference type="EMBL" id="QTG01361.1"/>
    </source>
</evidence>
<keyword evidence="4" id="KW-1185">Reference proteome</keyword>
<dbReference type="GO" id="GO:0015074">
    <property type="term" value="P:DNA integration"/>
    <property type="evidence" value="ECO:0007669"/>
    <property type="project" value="InterPro"/>
</dbReference>
<dbReference type="EMBL" id="JAAMCP010000003">
    <property type="protein sequence ID" value="NTF36284.1"/>
    <property type="molecule type" value="Genomic_DNA"/>
</dbReference>
<evidence type="ECO:0008006" key="5">
    <source>
        <dbReference type="Google" id="ProtNLM"/>
    </source>
</evidence>
<dbReference type="Gene3D" id="1.10.443.10">
    <property type="entry name" value="Intergrase catalytic core"/>
    <property type="match status" value="1"/>
</dbReference>
<reference evidence="2" key="2">
    <citation type="submission" date="2020-02" db="EMBL/GenBank/DDBJ databases">
        <title>Unexpected conservation and global transmission of agrobacterial virulence plasmids.</title>
        <authorList>
            <person name="Weisberg A.J."/>
            <person name="Davis E.W. II"/>
            <person name="Tabima J.R."/>
            <person name="Belcher M.S."/>
            <person name="Miller M."/>
            <person name="Kuo C.-H."/>
            <person name="Loper J.E."/>
            <person name="Grunwald N.J."/>
            <person name="Putnam M.L."/>
            <person name="Chang J.H."/>
        </authorList>
    </citation>
    <scope>NUCLEOTIDE SEQUENCE</scope>
    <source>
        <strain evidence="2">W2/73</strain>
    </source>
</reference>
<reference evidence="1 4" key="1">
    <citation type="journal article" date="2020" name="Science">
        <title>Unexpected conservation and global transmission of agrobacterial virulence plasmids.</title>
        <authorList>
            <person name="Weisberg A.J."/>
            <person name="Davis E.W. 2nd"/>
            <person name="Tabima J."/>
            <person name="Belcher M.S."/>
            <person name="Miller M."/>
            <person name="Kuo C.H."/>
            <person name="Loper J.E."/>
            <person name="Grunwald N.J."/>
            <person name="Putnam M.L."/>
            <person name="Chang J.H."/>
        </authorList>
    </citation>
    <scope>NUCLEOTIDE SEQUENCE [LARGE SCALE GENOMIC DNA]</scope>
    <source>
        <strain evidence="1 4">A19/93</strain>
    </source>
</reference>
<dbReference type="InterPro" id="IPR013762">
    <property type="entry name" value="Integrase-like_cat_sf"/>
</dbReference>
<dbReference type="GO" id="GO:0006310">
    <property type="term" value="P:DNA recombination"/>
    <property type="evidence" value="ECO:0007669"/>
    <property type="project" value="InterPro"/>
</dbReference>
<evidence type="ECO:0000313" key="4">
    <source>
        <dbReference type="Proteomes" id="UP000822331"/>
    </source>
</evidence>
<dbReference type="AlphaFoldDB" id="A0AAE7URL8"/>
<gene>
    <name evidence="1" type="ORF">G6L72_06080</name>
    <name evidence="2" type="ORF">G6M88_13615</name>
</gene>
<sequence>MSIRKGRRQPPTANFLKSVGELTVTMATEYSLWFDDWWDYRNSTAGAKSKGVNWFGYFTPAQKHDPVCRALVDQGRRILDALRFSDRARRRKDSSIFEIAASSLRYLMHWMYINDVRSFSEMTPDQVGWFIEDVMKEQQDEFVRRLAQGDSDDPAEDARGVSATVLERYLTVIVDVYNLGPEFTELPELVMAAHPLRGISPYEVATEYGIVTSGWIPPVPDQVLHPLLEVAHRWVDTYSVDVLFAQDAYLTAFKNLGKTMPKNTPRSIQAALRAVKFDARGNLPTTWRPPLGRATARDGSAKRRGITIELRNLHYDLRNAATVVLQAETGIRVSEVAGITVDGRDENGWPSCLEVRHSSTGLYDLYVLKGRIFKGSPDPNGTEVEWILGAKPVGANSIPGPVKAILVLDALFKPWRERFGLNALIVSLGQGRGIPVETPENCEIRSTSIRDGQNDFLRDYVTVPVEFSKWRLTTHQFRKSFAQDVVRIDDTLIPAVRDHFKHMSDFVVESAYLGTDPRLLGLINDVATREAARLIVGTLFESQPLAGKMAELIKSRKKHFREVCSSARTNEGRINLLTIALDLDEIRFFSSEHADCFFRAHFALCHKDFLGEFDPNAKRPLGAYRTPKNCGDCPNGVKSRVHLPFWRERLRSYQEIEAANRGADEHRIVAWAVANVRQAERVIRQLEKAKS</sequence>
<evidence type="ECO:0000313" key="1">
    <source>
        <dbReference type="EMBL" id="NTF36284.1"/>
    </source>
</evidence>
<accession>A0AAE7URL8</accession>
<dbReference type="Proteomes" id="UP000822331">
    <property type="component" value="Unassembled WGS sequence"/>
</dbReference>